<dbReference type="Pfam" id="PF07852">
    <property type="entry name" value="DUF1642"/>
    <property type="match status" value="1"/>
</dbReference>
<reference evidence="1 2" key="1">
    <citation type="submission" date="2016-12" db="EMBL/GenBank/DDBJ databases">
        <authorList>
            <person name="Gulvik C.A."/>
        </authorList>
    </citation>
    <scope>NUCLEOTIDE SEQUENCE [LARGE SCALE GENOMIC DNA]</scope>
    <source>
        <strain evidence="1 2">12-5291</strain>
    </source>
</reference>
<gene>
    <name evidence="1" type="ORF">BVE86_09435</name>
</gene>
<dbReference type="InterPro" id="IPR012865">
    <property type="entry name" value="DUF1642"/>
</dbReference>
<dbReference type="RefSeq" id="WP_077063971.1">
    <property type="nucleotide sequence ID" value="NZ_MSPT01000022.1"/>
</dbReference>
<evidence type="ECO:0000313" key="1">
    <source>
        <dbReference type="EMBL" id="ONK25721.1"/>
    </source>
</evidence>
<sequence length="173" mass="20750">MNTQELINKIEQLPSNLIDKKVVIAKDSVVELVKQLDERPKVEIPRFMSDWIEENRRNFKRALLELVKECYEFVFDEYTDIHLWFLDKEIDSFTILVNAHQFGYEVEQEQLYVVAIPDEERGDVIQLWKNAEGKLCLNIESEVRYGRAYKLTEQEIKNRDERLWHFAKLVEVE</sequence>
<organism evidence="1 2">
    <name type="scientific">Streptococcus azizii</name>
    <dbReference type="NCBI Taxonomy" id="1579424"/>
    <lineage>
        <taxon>Bacteria</taxon>
        <taxon>Bacillati</taxon>
        <taxon>Bacillota</taxon>
        <taxon>Bacilli</taxon>
        <taxon>Lactobacillales</taxon>
        <taxon>Streptococcaceae</taxon>
        <taxon>Streptococcus</taxon>
    </lineage>
</organism>
<dbReference type="Proteomes" id="UP000188600">
    <property type="component" value="Unassembled WGS sequence"/>
</dbReference>
<evidence type="ECO:0008006" key="3">
    <source>
        <dbReference type="Google" id="ProtNLM"/>
    </source>
</evidence>
<comment type="caution">
    <text evidence="1">The sequence shown here is derived from an EMBL/GenBank/DDBJ whole genome shotgun (WGS) entry which is preliminary data.</text>
</comment>
<name>A0AB36JP38_9STRE</name>
<protein>
    <recommendedName>
        <fullName evidence="3">Phage protein</fullName>
    </recommendedName>
</protein>
<proteinExistence type="predicted"/>
<dbReference type="EMBL" id="MSPT01000022">
    <property type="protein sequence ID" value="ONK25721.1"/>
    <property type="molecule type" value="Genomic_DNA"/>
</dbReference>
<dbReference type="AlphaFoldDB" id="A0AB36JP38"/>
<evidence type="ECO:0000313" key="2">
    <source>
        <dbReference type="Proteomes" id="UP000188600"/>
    </source>
</evidence>
<accession>A0AB36JP38</accession>